<organism evidence="13 14">
    <name type="scientific">Coilia grayii</name>
    <name type="common">Gray's grenadier anchovy</name>
    <dbReference type="NCBI Taxonomy" id="363190"/>
    <lineage>
        <taxon>Eukaryota</taxon>
        <taxon>Metazoa</taxon>
        <taxon>Chordata</taxon>
        <taxon>Craniata</taxon>
        <taxon>Vertebrata</taxon>
        <taxon>Euteleostomi</taxon>
        <taxon>Actinopterygii</taxon>
        <taxon>Neopterygii</taxon>
        <taxon>Teleostei</taxon>
        <taxon>Clupei</taxon>
        <taxon>Clupeiformes</taxon>
        <taxon>Clupeoidei</taxon>
        <taxon>Engraulidae</taxon>
        <taxon>Coilinae</taxon>
        <taxon>Coilia</taxon>
    </lineage>
</organism>
<dbReference type="SUPFAM" id="SSF56112">
    <property type="entry name" value="Protein kinase-like (PK-like)"/>
    <property type="match status" value="1"/>
</dbReference>
<comment type="catalytic activity">
    <reaction evidence="8">
        <text>L-seryl-[protein] + ATP = O-phospho-L-seryl-[protein] + ADP + H(+)</text>
        <dbReference type="Rhea" id="RHEA:17989"/>
        <dbReference type="Rhea" id="RHEA-COMP:9863"/>
        <dbReference type="Rhea" id="RHEA-COMP:11604"/>
        <dbReference type="ChEBI" id="CHEBI:15378"/>
        <dbReference type="ChEBI" id="CHEBI:29999"/>
        <dbReference type="ChEBI" id="CHEBI:30616"/>
        <dbReference type="ChEBI" id="CHEBI:83421"/>
        <dbReference type="ChEBI" id="CHEBI:456216"/>
        <dbReference type="EC" id="2.7.11.1"/>
    </reaction>
</comment>
<feature type="domain" description="Protein kinase" evidence="12">
    <location>
        <begin position="219"/>
        <end position="661"/>
    </location>
</feature>
<dbReference type="FunFam" id="1.10.510.10:FF:000275">
    <property type="entry name" value="SRSF protein kinase 2 isoform X3"/>
    <property type="match status" value="1"/>
</dbReference>
<feature type="region of interest" description="Disordered" evidence="10">
    <location>
        <begin position="157"/>
        <end position="203"/>
    </location>
</feature>
<keyword evidence="5" id="KW-0418">Kinase</keyword>
<dbReference type="PROSITE" id="PS00108">
    <property type="entry name" value="PROTEIN_KINASE_ST"/>
    <property type="match status" value="1"/>
</dbReference>
<feature type="signal peptide" evidence="11">
    <location>
        <begin position="1"/>
        <end position="24"/>
    </location>
</feature>
<dbReference type="Gene3D" id="3.30.200.20">
    <property type="entry name" value="Phosphorylase Kinase, domain 1"/>
    <property type="match status" value="1"/>
</dbReference>
<gene>
    <name evidence="13" type="ORF">ACEWY4_013466</name>
</gene>
<comment type="catalytic activity">
    <reaction evidence="7">
        <text>L-threonyl-[protein] + ATP = O-phospho-L-threonyl-[protein] + ADP + H(+)</text>
        <dbReference type="Rhea" id="RHEA:46608"/>
        <dbReference type="Rhea" id="RHEA-COMP:11060"/>
        <dbReference type="Rhea" id="RHEA-COMP:11605"/>
        <dbReference type="ChEBI" id="CHEBI:15378"/>
        <dbReference type="ChEBI" id="CHEBI:30013"/>
        <dbReference type="ChEBI" id="CHEBI:30616"/>
        <dbReference type="ChEBI" id="CHEBI:61977"/>
        <dbReference type="ChEBI" id="CHEBI:456216"/>
        <dbReference type="EC" id="2.7.11.1"/>
    </reaction>
</comment>
<proteinExistence type="predicted"/>
<dbReference type="PANTHER" id="PTHR47634:SF9">
    <property type="entry name" value="PROTEIN KINASE DOMAIN-CONTAINING PROTEIN-RELATED"/>
    <property type="match status" value="1"/>
</dbReference>
<evidence type="ECO:0000256" key="4">
    <source>
        <dbReference type="ARBA" id="ARBA00022741"/>
    </source>
</evidence>
<dbReference type="AlphaFoldDB" id="A0ABD1JWV5"/>
<evidence type="ECO:0000256" key="3">
    <source>
        <dbReference type="ARBA" id="ARBA00022679"/>
    </source>
</evidence>
<dbReference type="Gene3D" id="1.10.510.10">
    <property type="entry name" value="Transferase(Phosphotransferase) domain 1"/>
    <property type="match status" value="1"/>
</dbReference>
<feature type="compositionally biased region" description="Pro residues" evidence="10">
    <location>
        <begin position="160"/>
        <end position="187"/>
    </location>
</feature>
<dbReference type="Pfam" id="PF00069">
    <property type="entry name" value="Pkinase"/>
    <property type="match status" value="2"/>
</dbReference>
<evidence type="ECO:0000256" key="8">
    <source>
        <dbReference type="ARBA" id="ARBA00048679"/>
    </source>
</evidence>
<feature type="chain" id="PRO_5044833611" description="non-specific serine/threonine protein kinase" evidence="11">
    <location>
        <begin position="25"/>
        <end position="663"/>
    </location>
</feature>
<dbReference type="InterPro" id="IPR017441">
    <property type="entry name" value="Protein_kinase_ATP_BS"/>
</dbReference>
<evidence type="ECO:0000313" key="14">
    <source>
        <dbReference type="Proteomes" id="UP001591681"/>
    </source>
</evidence>
<accession>A0ABD1JWV5</accession>
<evidence type="ECO:0000256" key="10">
    <source>
        <dbReference type="SAM" id="MobiDB-lite"/>
    </source>
</evidence>
<evidence type="ECO:0000256" key="7">
    <source>
        <dbReference type="ARBA" id="ARBA00047899"/>
    </source>
</evidence>
<name>A0ABD1JWV5_9TELE</name>
<dbReference type="EC" id="2.7.11.1" evidence="1"/>
<dbReference type="FunFam" id="1.10.510.10:FF:001037">
    <property type="entry name" value="SRSF protein kinase 2"/>
    <property type="match status" value="1"/>
</dbReference>
<keyword evidence="2" id="KW-0723">Serine/threonine-protein kinase</keyword>
<evidence type="ECO:0000259" key="12">
    <source>
        <dbReference type="PROSITE" id="PS50011"/>
    </source>
</evidence>
<dbReference type="InterPro" id="IPR011009">
    <property type="entry name" value="Kinase-like_dom_sf"/>
</dbReference>
<evidence type="ECO:0000256" key="6">
    <source>
        <dbReference type="ARBA" id="ARBA00022840"/>
    </source>
</evidence>
<dbReference type="Proteomes" id="UP001591681">
    <property type="component" value="Unassembled WGS sequence"/>
</dbReference>
<keyword evidence="6 9" id="KW-0067">ATP-binding</keyword>
<dbReference type="InterPro" id="IPR051334">
    <property type="entry name" value="SRPK"/>
</dbReference>
<feature type="region of interest" description="Disordered" evidence="10">
    <location>
        <begin position="374"/>
        <end position="416"/>
    </location>
</feature>
<dbReference type="SMART" id="SM00220">
    <property type="entry name" value="S_TKc"/>
    <property type="match status" value="1"/>
</dbReference>
<protein>
    <recommendedName>
        <fullName evidence="1">non-specific serine/threonine protein kinase</fullName>
        <ecNumber evidence="1">2.7.11.1</ecNumber>
    </recommendedName>
</protein>
<keyword evidence="14" id="KW-1185">Reference proteome</keyword>
<keyword evidence="4 9" id="KW-0547">Nucleotide-binding</keyword>
<feature type="compositionally biased region" description="Polar residues" evidence="10">
    <location>
        <begin position="397"/>
        <end position="416"/>
    </location>
</feature>
<evidence type="ECO:0000256" key="9">
    <source>
        <dbReference type="PROSITE-ProRule" id="PRU10141"/>
    </source>
</evidence>
<evidence type="ECO:0000256" key="5">
    <source>
        <dbReference type="ARBA" id="ARBA00022777"/>
    </source>
</evidence>
<evidence type="ECO:0000256" key="2">
    <source>
        <dbReference type="ARBA" id="ARBA00022527"/>
    </source>
</evidence>
<feature type="binding site" evidence="9">
    <location>
        <position position="248"/>
    </location>
    <ligand>
        <name>ATP</name>
        <dbReference type="ChEBI" id="CHEBI:30616"/>
    </ligand>
</feature>
<keyword evidence="3" id="KW-0808">Transferase</keyword>
<dbReference type="GO" id="GO:0004674">
    <property type="term" value="F:protein serine/threonine kinase activity"/>
    <property type="evidence" value="ECO:0007669"/>
    <property type="project" value="UniProtKB-KW"/>
</dbReference>
<dbReference type="InterPro" id="IPR000719">
    <property type="entry name" value="Prot_kinase_dom"/>
</dbReference>
<evidence type="ECO:0000256" key="1">
    <source>
        <dbReference type="ARBA" id="ARBA00012513"/>
    </source>
</evidence>
<dbReference type="GO" id="GO:0005524">
    <property type="term" value="F:ATP binding"/>
    <property type="evidence" value="ECO:0007669"/>
    <property type="project" value="UniProtKB-UniRule"/>
</dbReference>
<dbReference type="PROSITE" id="PS00107">
    <property type="entry name" value="PROTEIN_KINASE_ATP"/>
    <property type="match status" value="1"/>
</dbReference>
<comment type="caution">
    <text evidence="13">The sequence shown here is derived from an EMBL/GenBank/DDBJ whole genome shotgun (WGS) entry which is preliminary data.</text>
</comment>
<dbReference type="InterPro" id="IPR008271">
    <property type="entry name" value="Ser/Thr_kinase_AS"/>
</dbReference>
<sequence length="663" mass="73685">MLGPYASLMTLAWVAAGSVFSAACQRSCGQKDHSTGRHCPPSDGSCHITCAWRQWTQGCQTDHTAFDKIVPRYCSSPKRVTTDTPRIHCAKNTVRAALENFSASLGETPVLEQSSSVRDQLLFMVWSDSPLTACLIAASSVAMLASPLPYSVSVAETAPPVHPSTPNPPPTHTPAHPPKTPKPPPTHTPGLDEEEEDQSQYGRGGYYPVRVGETFAGRYQVLRKLGWGHFSTVWLCRDLQTSSFMALKVVKSAATFTETALDEIKLLKCVRDSDPTDEKRDTIVQLTDDFKASGVNGDHVCMVMEVLGQQLLKWIIKSNYRGLPLQCVRSILRQVLQGLDYLHTKCRIIHTDIKPENVLLRVDASDLQQMATEAATERLSQAQRKRRSGRCEEWQSSEEGCSSNRQPAEGSINLQPTLSPAESHTLLMEDQADQDTHTRDGPVDASRLVQIQSPARPASSHTRQAVARPFATAYAATLASLRSSAGPVDLLNPEHGHRIKIKIADLGNSCWVHKHFSEEIQTCQYRSIEVLIGAQYNTAADIWSTACMAFELATGDFLFEPEAGESYSREEDHVAHIMELLGPLPLDFAMSGRRSRQLFNRKGELRRIGRLRPWSLCDVLQQKYGWLQSEAESFTHFLLPMLEIRPEHRATAAQCLTHPWLNT</sequence>
<dbReference type="PROSITE" id="PS50011">
    <property type="entry name" value="PROTEIN_KINASE_DOM"/>
    <property type="match status" value="1"/>
</dbReference>
<evidence type="ECO:0000313" key="13">
    <source>
        <dbReference type="EMBL" id="KAL2091203.1"/>
    </source>
</evidence>
<dbReference type="EMBL" id="JBHFQA010000011">
    <property type="protein sequence ID" value="KAL2091203.1"/>
    <property type="molecule type" value="Genomic_DNA"/>
</dbReference>
<reference evidence="13 14" key="1">
    <citation type="submission" date="2024-09" db="EMBL/GenBank/DDBJ databases">
        <title>A chromosome-level genome assembly of Gray's grenadier anchovy, Coilia grayii.</title>
        <authorList>
            <person name="Fu Z."/>
        </authorList>
    </citation>
    <scope>NUCLEOTIDE SEQUENCE [LARGE SCALE GENOMIC DNA]</scope>
    <source>
        <strain evidence="13">G4</strain>
        <tissue evidence="13">Muscle</tissue>
    </source>
</reference>
<dbReference type="FunFam" id="3.30.200.20:FF:000163">
    <property type="entry name" value="SRSF protein kinase 2 isoform X1"/>
    <property type="match status" value="1"/>
</dbReference>
<evidence type="ECO:0000256" key="11">
    <source>
        <dbReference type="SAM" id="SignalP"/>
    </source>
</evidence>
<keyword evidence="11" id="KW-0732">Signal</keyword>
<dbReference type="PANTHER" id="PTHR47634">
    <property type="entry name" value="PROTEIN KINASE DOMAIN-CONTAINING PROTEIN-RELATED"/>
    <property type="match status" value="1"/>
</dbReference>